<dbReference type="InterPro" id="IPR016030">
    <property type="entry name" value="CblAdoTrfase-like"/>
</dbReference>
<dbReference type="SUPFAM" id="SSF89028">
    <property type="entry name" value="Cobalamin adenosyltransferase-like"/>
    <property type="match status" value="1"/>
</dbReference>
<dbReference type="GO" id="GO:0005524">
    <property type="term" value="F:ATP binding"/>
    <property type="evidence" value="ECO:0007669"/>
    <property type="project" value="UniProtKB-KW"/>
</dbReference>
<gene>
    <name evidence="5" type="ORF">DDT42_01010</name>
</gene>
<dbReference type="InterPro" id="IPR036451">
    <property type="entry name" value="CblAdoTrfase-like_sf"/>
</dbReference>
<sequence>MPNFLTEAELREMFKEGPPEKMVVKPGTVLTPSAQQYIKVMGIELVEESEDIKSPVSPPSNREARFQELDTGAILEQKPEHFTHLKGKVLVPKTHPRIYFRGSLDQLEAFIISAQVVAKEEGRKEFYEWLEEMLKFCGAIFRAEVLEETLPPLTLFGLNPDELRAHSHHPDKHYGVKHFKPSAAQGKLMCALNLVRVMARETELKAMAAFWKAEKGMEREDILLVLNRMSSAAYILMCRLAKNVGVPEIIK</sequence>
<evidence type="ECO:0000313" key="6">
    <source>
        <dbReference type="Proteomes" id="UP000811545"/>
    </source>
</evidence>
<keyword evidence="3" id="KW-0067">ATP-binding</keyword>
<dbReference type="Pfam" id="PF01923">
    <property type="entry name" value="Cob_adeno_trans"/>
    <property type="match status" value="1"/>
</dbReference>
<keyword evidence="1" id="KW-0808">Transferase</keyword>
<dbReference type="GO" id="GO:0008817">
    <property type="term" value="F:corrinoid adenosyltransferase activity"/>
    <property type="evidence" value="ECO:0007669"/>
    <property type="project" value="InterPro"/>
</dbReference>
<keyword evidence="2" id="KW-0547">Nucleotide-binding</keyword>
<comment type="caution">
    <text evidence="5">The sequence shown here is derived from an EMBL/GenBank/DDBJ whole genome shotgun (WGS) entry which is preliminary data.</text>
</comment>
<name>A0A9E2F696_PSYF1</name>
<dbReference type="Gene3D" id="1.20.1200.10">
    <property type="entry name" value="Cobalamin adenosyltransferase-like"/>
    <property type="match status" value="1"/>
</dbReference>
<accession>A0A9E2F696</accession>
<evidence type="ECO:0000256" key="1">
    <source>
        <dbReference type="ARBA" id="ARBA00022679"/>
    </source>
</evidence>
<evidence type="ECO:0000259" key="4">
    <source>
        <dbReference type="Pfam" id="PF01923"/>
    </source>
</evidence>
<dbReference type="Proteomes" id="UP000811545">
    <property type="component" value="Unassembled WGS sequence"/>
</dbReference>
<evidence type="ECO:0000256" key="2">
    <source>
        <dbReference type="ARBA" id="ARBA00022741"/>
    </source>
</evidence>
<proteinExistence type="predicted"/>
<dbReference type="GO" id="GO:0009236">
    <property type="term" value="P:cobalamin biosynthetic process"/>
    <property type="evidence" value="ECO:0007669"/>
    <property type="project" value="InterPro"/>
</dbReference>
<reference evidence="5 6" key="1">
    <citation type="journal article" date="2021" name="bioRxiv">
        <title>Unique metabolic strategies in Hadean analogues reveal hints for primordial physiology.</title>
        <authorList>
            <person name="Nobu M.K."/>
            <person name="Nakai R."/>
            <person name="Tamazawa S."/>
            <person name="Mori H."/>
            <person name="Toyoda A."/>
            <person name="Ijiri A."/>
            <person name="Suzuki S."/>
            <person name="Kurokawa K."/>
            <person name="Kamagata Y."/>
            <person name="Tamaki H."/>
        </authorList>
    </citation>
    <scope>NUCLEOTIDE SEQUENCE [LARGE SCALE GENOMIC DNA]</scope>
    <source>
        <strain evidence="5">BS525</strain>
    </source>
</reference>
<protein>
    <recommendedName>
        <fullName evidence="4">Cobalamin adenosyltransferase-like domain-containing protein</fullName>
    </recommendedName>
</protein>
<evidence type="ECO:0000256" key="3">
    <source>
        <dbReference type="ARBA" id="ARBA00022840"/>
    </source>
</evidence>
<dbReference type="PIRSF" id="PIRSF012294">
    <property type="entry name" value="ATR_EutT"/>
    <property type="match status" value="1"/>
</dbReference>
<dbReference type="InterPro" id="IPR009194">
    <property type="entry name" value="AdoTrfase_EutT"/>
</dbReference>
<dbReference type="EMBL" id="QLTW01000052">
    <property type="protein sequence ID" value="MBT9145140.1"/>
    <property type="molecule type" value="Genomic_DNA"/>
</dbReference>
<evidence type="ECO:0000313" key="5">
    <source>
        <dbReference type="EMBL" id="MBT9145140.1"/>
    </source>
</evidence>
<dbReference type="AlphaFoldDB" id="A0A9E2F696"/>
<feature type="domain" description="Cobalamin adenosyltransferase-like" evidence="4">
    <location>
        <begin position="77"/>
        <end position="238"/>
    </location>
</feature>
<dbReference type="GO" id="GO:0006580">
    <property type="term" value="P:ethanolamine metabolic process"/>
    <property type="evidence" value="ECO:0007669"/>
    <property type="project" value="InterPro"/>
</dbReference>
<organism evidence="5 6">
    <name type="scientific">Psychracetigena formicireducens</name>
    <dbReference type="NCBI Taxonomy" id="2986056"/>
    <lineage>
        <taxon>Bacteria</taxon>
        <taxon>Bacillati</taxon>
        <taxon>Candidatus Lithacetigenota</taxon>
        <taxon>Candidatus Psychracetigena</taxon>
    </lineage>
</organism>